<dbReference type="InterPro" id="IPR032805">
    <property type="entry name" value="Wax_synthase_dom"/>
</dbReference>
<comment type="similarity">
    <text evidence="3">Belongs to the wax synthase family.</text>
</comment>
<dbReference type="InParanoid" id="A0A2G5D451"/>
<feature type="transmembrane region" description="Helical" evidence="9">
    <location>
        <begin position="12"/>
        <end position="29"/>
    </location>
</feature>
<dbReference type="STRING" id="218851.A0A2G5D451"/>
<accession>A0A2G5D451</accession>
<dbReference type="Pfam" id="PF13813">
    <property type="entry name" value="MBOAT_2"/>
    <property type="match status" value="1"/>
</dbReference>
<evidence type="ECO:0000256" key="8">
    <source>
        <dbReference type="ARBA" id="ARBA00023315"/>
    </source>
</evidence>
<evidence type="ECO:0000256" key="7">
    <source>
        <dbReference type="ARBA" id="ARBA00023136"/>
    </source>
</evidence>
<keyword evidence="6 9" id="KW-1133">Transmembrane helix</keyword>
<evidence type="ECO:0000256" key="1">
    <source>
        <dbReference type="ARBA" id="ARBA00004141"/>
    </source>
</evidence>
<feature type="transmembrane region" description="Helical" evidence="9">
    <location>
        <begin position="247"/>
        <end position="268"/>
    </location>
</feature>
<evidence type="ECO:0000256" key="4">
    <source>
        <dbReference type="ARBA" id="ARBA00022679"/>
    </source>
</evidence>
<feature type="transmembrane region" description="Helical" evidence="9">
    <location>
        <begin position="63"/>
        <end position="82"/>
    </location>
</feature>
<feature type="transmembrane region" description="Helical" evidence="9">
    <location>
        <begin position="165"/>
        <end position="188"/>
    </location>
</feature>
<feature type="transmembrane region" description="Helical" evidence="9">
    <location>
        <begin position="35"/>
        <end position="56"/>
    </location>
</feature>
<feature type="transmembrane region" description="Helical" evidence="9">
    <location>
        <begin position="280"/>
        <end position="296"/>
    </location>
</feature>
<dbReference type="PANTHER" id="PTHR31595:SF57">
    <property type="entry name" value="OS04G0481900 PROTEIN"/>
    <property type="match status" value="1"/>
</dbReference>
<feature type="transmembrane region" description="Helical" evidence="9">
    <location>
        <begin position="88"/>
        <end position="109"/>
    </location>
</feature>
<evidence type="ECO:0000256" key="3">
    <source>
        <dbReference type="ARBA" id="ARBA00007282"/>
    </source>
</evidence>
<dbReference type="Proteomes" id="UP000230069">
    <property type="component" value="Unassembled WGS sequence"/>
</dbReference>
<keyword evidence="4" id="KW-0808">Transferase</keyword>
<dbReference type="OrthoDB" id="1077582at2759"/>
<dbReference type="InterPro" id="IPR044851">
    <property type="entry name" value="Wax_synthase"/>
</dbReference>
<evidence type="ECO:0000256" key="6">
    <source>
        <dbReference type="ARBA" id="ARBA00022989"/>
    </source>
</evidence>
<feature type="transmembrane region" description="Helical" evidence="9">
    <location>
        <begin position="130"/>
        <end position="153"/>
    </location>
</feature>
<evidence type="ECO:0000256" key="9">
    <source>
        <dbReference type="SAM" id="Phobius"/>
    </source>
</evidence>
<proteinExistence type="inferred from homology"/>
<evidence type="ECO:0000313" key="11">
    <source>
        <dbReference type="EMBL" id="PIA38296.1"/>
    </source>
</evidence>
<dbReference type="GO" id="GO:0008374">
    <property type="term" value="F:O-acyltransferase activity"/>
    <property type="evidence" value="ECO:0007669"/>
    <property type="project" value="InterPro"/>
</dbReference>
<dbReference type="AlphaFoldDB" id="A0A2G5D451"/>
<dbReference type="PANTHER" id="PTHR31595">
    <property type="entry name" value="LONG-CHAIN-ALCOHOL O-FATTY-ACYLTRANSFERASE 3-RELATED"/>
    <property type="match status" value="1"/>
</dbReference>
<dbReference type="GO" id="GO:0006629">
    <property type="term" value="P:lipid metabolic process"/>
    <property type="evidence" value="ECO:0007669"/>
    <property type="project" value="InterPro"/>
</dbReference>
<organism evidence="11 12">
    <name type="scientific">Aquilegia coerulea</name>
    <name type="common">Rocky mountain columbine</name>
    <dbReference type="NCBI Taxonomy" id="218851"/>
    <lineage>
        <taxon>Eukaryota</taxon>
        <taxon>Viridiplantae</taxon>
        <taxon>Streptophyta</taxon>
        <taxon>Embryophyta</taxon>
        <taxon>Tracheophyta</taxon>
        <taxon>Spermatophyta</taxon>
        <taxon>Magnoliopsida</taxon>
        <taxon>Ranunculales</taxon>
        <taxon>Ranunculaceae</taxon>
        <taxon>Thalictroideae</taxon>
        <taxon>Aquilegia</taxon>
    </lineage>
</organism>
<gene>
    <name evidence="11" type="ORF">AQUCO_02800166v1</name>
</gene>
<dbReference type="GO" id="GO:0016020">
    <property type="term" value="C:membrane"/>
    <property type="evidence" value="ECO:0007669"/>
    <property type="project" value="UniProtKB-SubCell"/>
</dbReference>
<comment type="pathway">
    <text evidence="2">Secondary metabolite biosynthesis.</text>
</comment>
<feature type="transmembrane region" description="Helical" evidence="9">
    <location>
        <begin position="308"/>
        <end position="328"/>
    </location>
</feature>
<name>A0A2G5D451_AQUCA</name>
<keyword evidence="7 9" id="KW-0472">Membrane</keyword>
<protein>
    <recommendedName>
        <fullName evidence="10">Wax synthase domain-containing protein</fullName>
    </recommendedName>
</protein>
<evidence type="ECO:0000259" key="10">
    <source>
        <dbReference type="Pfam" id="PF13813"/>
    </source>
</evidence>
<evidence type="ECO:0000256" key="2">
    <source>
        <dbReference type="ARBA" id="ARBA00005179"/>
    </source>
</evidence>
<reference evidence="11 12" key="1">
    <citation type="submission" date="2017-09" db="EMBL/GenBank/DDBJ databases">
        <title>WGS assembly of Aquilegia coerulea Goldsmith.</title>
        <authorList>
            <person name="Hodges S."/>
            <person name="Kramer E."/>
            <person name="Nordborg M."/>
            <person name="Tomkins J."/>
            <person name="Borevitz J."/>
            <person name="Derieg N."/>
            <person name="Yan J."/>
            <person name="Mihaltcheva S."/>
            <person name="Hayes R.D."/>
            <person name="Rokhsar D."/>
        </authorList>
    </citation>
    <scope>NUCLEOTIDE SEQUENCE [LARGE SCALE GENOMIC DNA]</scope>
    <source>
        <strain evidence="12">cv. Goldsmith</strain>
    </source>
</reference>
<evidence type="ECO:0000256" key="5">
    <source>
        <dbReference type="ARBA" id="ARBA00022692"/>
    </source>
</evidence>
<comment type="subcellular location">
    <subcellularLocation>
        <location evidence="1">Membrane</location>
        <topology evidence="1">Multi-pass membrane protein</topology>
    </subcellularLocation>
</comment>
<sequence length="368" mass="42382">METLEGEIWNFIKLCIGVSASLTYCYFISSRLPKGIIRLLSILPIISIFIFLPLILSSVLLQFYFGATITWIANFKLILFAFGHDDTLSVNPSIPLLHFIILTPFPFTIKHKSNQYKKNKETSPSYSSTSFSNLDLTFLINTISWYTMIQIYVKYKEQVLFPNLIIIQFLYAARMHFGIQVHFALFAVMAKAVLGEELEPHFNKPHLSTSLGNFWGKRWNLMISNLLKSTVQDPIRYFFTPILGRRLAIHPAILATYIVSGLMHEMAYFNVGRQWPSWEVTWFFIMHGVCLSIEIEMKRIAFKNGWKLHPMISTPLTVGFVIITAVWMCYSELIHCGADVREIEEYAVVIDRLKYLSGIAREVTMSSS</sequence>
<evidence type="ECO:0000313" key="12">
    <source>
        <dbReference type="Proteomes" id="UP000230069"/>
    </source>
</evidence>
<keyword evidence="5 9" id="KW-0812">Transmembrane</keyword>
<keyword evidence="12" id="KW-1185">Reference proteome</keyword>
<dbReference type="EMBL" id="KZ305045">
    <property type="protein sequence ID" value="PIA38296.1"/>
    <property type="molecule type" value="Genomic_DNA"/>
</dbReference>
<feature type="domain" description="Wax synthase" evidence="10">
    <location>
        <begin position="199"/>
        <end position="285"/>
    </location>
</feature>
<keyword evidence="8" id="KW-0012">Acyltransferase</keyword>